<evidence type="ECO:0000313" key="5">
    <source>
        <dbReference type="EMBL" id="CDT67321.1"/>
    </source>
</evidence>
<dbReference type="SMART" id="SM00422">
    <property type="entry name" value="HTH_MERR"/>
    <property type="match status" value="1"/>
</dbReference>
<dbReference type="InterPro" id="IPR000551">
    <property type="entry name" value="MerR-type_HTH_dom"/>
</dbReference>
<dbReference type="CDD" id="cd04782">
    <property type="entry name" value="HTH_BltR"/>
    <property type="match status" value="1"/>
</dbReference>
<sequence length="276" mass="32544">MSQVSKNYFTTGEFAKICGINKKTLFHYDDIGLFSPELKKENGYRYYSYHQLSIFGIISSLREVKMPLKEIKAYIDKRTPNLLIELLEKKTIDIKNEIEKLNNIQALMESTISFTKNACNIDANTITLKEHEEEYLVKTPVTYKEQFLGDEEENFLYECINFMDNYELSDYGTIGSIIKGEDIINKDFESYSYLFTKVNKEYKKYPVSIRPKGLYVTAYHKGSYETIYKTYEKLLNFFNQNNLRIGDFVYEEYLLYDISVRDSNEYLTQISAEVKM</sequence>
<evidence type="ECO:0000313" key="3">
    <source>
        <dbReference type="EMBL" id="CDS84494.1"/>
    </source>
</evidence>
<dbReference type="InterPro" id="IPR010499">
    <property type="entry name" value="AraC_E-bd"/>
</dbReference>
<dbReference type="Pfam" id="PF06445">
    <property type="entry name" value="GyrI-like"/>
    <property type="match status" value="1"/>
</dbReference>
<dbReference type="SUPFAM" id="SSF55136">
    <property type="entry name" value="Probable bacterial effector-binding domain"/>
    <property type="match status" value="1"/>
</dbReference>
<reference evidence="3" key="1">
    <citation type="submission" date="2014-07" db="EMBL/GenBank/DDBJ databases">
        <authorList>
            <person name="Monot Marc"/>
        </authorList>
    </citation>
    <scope>NUCLEOTIDE SEQUENCE</scope>
    <source>
        <strain evidence="5">7032989</strain>
        <strain evidence="4">7032994</strain>
    </source>
</reference>
<name>A0A069A0L7_CLODI</name>
<dbReference type="AlphaFoldDB" id="A0A069A0L7"/>
<dbReference type="PANTHER" id="PTHR30204:SF85">
    <property type="entry name" value="MULTIDRUG-EFFLUX TRANSPORTER 2 REGULATOR"/>
    <property type="match status" value="1"/>
</dbReference>
<dbReference type="RefSeq" id="WP_016728696.1">
    <property type="nucleotide sequence ID" value="NZ_BAABSG010000004.1"/>
</dbReference>
<feature type="domain" description="HTH merR-type" evidence="2">
    <location>
        <begin position="8"/>
        <end position="77"/>
    </location>
</feature>
<dbReference type="SMART" id="SM00871">
    <property type="entry name" value="AraC_E_bind"/>
    <property type="match status" value="1"/>
</dbReference>
<dbReference type="Gene3D" id="1.10.1660.10">
    <property type="match status" value="1"/>
</dbReference>
<proteinExistence type="predicted"/>
<keyword evidence="1" id="KW-0238">DNA-binding</keyword>
<accession>A0A069A0L7</accession>
<dbReference type="InterPro" id="IPR047057">
    <property type="entry name" value="MerR_fam"/>
</dbReference>
<dbReference type="EMBL" id="LK933327">
    <property type="protein sequence ID" value="CDT67321.1"/>
    <property type="molecule type" value="Genomic_DNA"/>
</dbReference>
<evidence type="ECO:0000313" key="4">
    <source>
        <dbReference type="EMBL" id="CDS84924.1"/>
    </source>
</evidence>
<dbReference type="SUPFAM" id="SSF46955">
    <property type="entry name" value="Putative DNA-binding domain"/>
    <property type="match status" value="1"/>
</dbReference>
<organism evidence="3">
    <name type="scientific">Clostridioides difficile</name>
    <name type="common">Peptoclostridium difficile</name>
    <dbReference type="NCBI Taxonomy" id="1496"/>
    <lineage>
        <taxon>Bacteria</taxon>
        <taxon>Bacillati</taxon>
        <taxon>Bacillota</taxon>
        <taxon>Clostridia</taxon>
        <taxon>Peptostreptococcales</taxon>
        <taxon>Peptostreptococcaceae</taxon>
        <taxon>Clostridioides</taxon>
    </lineage>
</organism>
<dbReference type="PROSITE" id="PS00552">
    <property type="entry name" value="HTH_MERR_1"/>
    <property type="match status" value="1"/>
</dbReference>
<dbReference type="InterPro" id="IPR029442">
    <property type="entry name" value="GyrI-like"/>
</dbReference>
<dbReference type="EMBL" id="LK932371">
    <property type="protein sequence ID" value="CDS84924.1"/>
    <property type="molecule type" value="Genomic_DNA"/>
</dbReference>
<dbReference type="EMBL" id="LK932485">
    <property type="protein sequence ID" value="CDS84494.1"/>
    <property type="molecule type" value="Genomic_DNA"/>
</dbReference>
<dbReference type="Pfam" id="PF13411">
    <property type="entry name" value="MerR_1"/>
    <property type="match status" value="1"/>
</dbReference>
<evidence type="ECO:0000259" key="2">
    <source>
        <dbReference type="PROSITE" id="PS50937"/>
    </source>
</evidence>
<dbReference type="PROSITE" id="PS50937">
    <property type="entry name" value="HTH_MERR_2"/>
    <property type="match status" value="1"/>
</dbReference>
<dbReference type="PANTHER" id="PTHR30204">
    <property type="entry name" value="REDOX-CYCLING DRUG-SENSING TRANSCRIPTIONAL ACTIVATOR SOXR"/>
    <property type="match status" value="1"/>
</dbReference>
<dbReference type="GO" id="GO:0003700">
    <property type="term" value="F:DNA-binding transcription factor activity"/>
    <property type="evidence" value="ECO:0007669"/>
    <property type="project" value="InterPro"/>
</dbReference>
<dbReference type="GO" id="GO:0003677">
    <property type="term" value="F:DNA binding"/>
    <property type="evidence" value="ECO:0007669"/>
    <property type="project" value="UniProtKB-KW"/>
</dbReference>
<dbReference type="InterPro" id="IPR009061">
    <property type="entry name" value="DNA-bd_dom_put_sf"/>
</dbReference>
<dbReference type="Gene3D" id="3.20.80.10">
    <property type="entry name" value="Regulatory factor, effector binding domain"/>
    <property type="match status" value="1"/>
</dbReference>
<dbReference type="InterPro" id="IPR011256">
    <property type="entry name" value="Reg_factor_effector_dom_sf"/>
</dbReference>
<protein>
    <submittedName>
        <fullName evidence="3">Transcriptional regulator, MerR family</fullName>
    </submittedName>
</protein>
<evidence type="ECO:0000256" key="1">
    <source>
        <dbReference type="ARBA" id="ARBA00023125"/>
    </source>
</evidence>
<gene>
    <name evidence="5" type="ORF">BN1095_630068</name>
    <name evidence="3" type="ORF">BN1096_340065</name>
    <name evidence="4" type="ORF">BN1097_350070</name>
</gene>
<dbReference type="PATRIC" id="fig|1496.854.peg.1013"/>